<dbReference type="InterPro" id="IPR003879">
    <property type="entry name" value="Butyrophylin_SPRY"/>
</dbReference>
<sequence length="226" mass="26355">MASNIDHNEIICSICVNYLIDPVTIGDFTTNIVLETRVFLARQARPYHLLSSIEKMCEMHMKTKNFCEVRKDLLCLLCCKSKEHVAHRHCSIDWTAEEYRQKLLKQIRSLWEKIERRYLERIEKESKEIFQQLRESEDSMALTGKLLRRIYEDLKKMCQDNQCSLFTSSPLLPQYVERPLGHVEVFLDYECGVVTFVHVANSALICSFLSCSFSCPLQPFLCSTPS</sequence>
<dbReference type="InterPro" id="IPR050143">
    <property type="entry name" value="TRIM/RBCC"/>
</dbReference>
<dbReference type="Gene3D" id="2.60.120.920">
    <property type="match status" value="1"/>
</dbReference>
<keyword evidence="1" id="KW-1185">Reference proteome</keyword>
<dbReference type="InterPro" id="IPR013320">
    <property type="entry name" value="ConA-like_dom_sf"/>
</dbReference>
<dbReference type="AlphaFoldDB" id="A0A8M1G4S8"/>
<dbReference type="InterPro" id="IPR043136">
    <property type="entry name" value="B30.2/SPRY_sf"/>
</dbReference>
<dbReference type="SUPFAM" id="SSF57845">
    <property type="entry name" value="B-box zinc-binding domain"/>
    <property type="match status" value="1"/>
</dbReference>
<proteinExistence type="predicted"/>
<dbReference type="PRINTS" id="PR01407">
    <property type="entry name" value="BUTYPHLNCDUF"/>
</dbReference>
<dbReference type="Proteomes" id="UP000261680">
    <property type="component" value="Unplaced"/>
</dbReference>
<dbReference type="PANTHER" id="PTHR24103">
    <property type="entry name" value="E3 UBIQUITIN-PROTEIN LIGASE TRIM"/>
    <property type="match status" value="1"/>
</dbReference>
<dbReference type="Gene3D" id="3.30.160.60">
    <property type="entry name" value="Classic Zinc Finger"/>
    <property type="match status" value="1"/>
</dbReference>
<reference evidence="2" key="1">
    <citation type="submission" date="2025-08" db="UniProtKB">
        <authorList>
            <consortium name="RefSeq"/>
        </authorList>
    </citation>
    <scope>IDENTIFICATION</scope>
    <source>
        <tissue evidence="2">Whole blood</tissue>
    </source>
</reference>
<protein>
    <submittedName>
        <fullName evidence="2">Tripartite motif-containing protein 51-like</fullName>
    </submittedName>
</protein>
<evidence type="ECO:0000313" key="1">
    <source>
        <dbReference type="Proteomes" id="UP000261680"/>
    </source>
</evidence>
<organism evidence="1 2">
    <name type="scientific">Ursus maritimus</name>
    <name type="common">Polar bear</name>
    <name type="synonym">Thalarctos maritimus</name>
    <dbReference type="NCBI Taxonomy" id="29073"/>
    <lineage>
        <taxon>Eukaryota</taxon>
        <taxon>Metazoa</taxon>
        <taxon>Chordata</taxon>
        <taxon>Craniata</taxon>
        <taxon>Vertebrata</taxon>
        <taxon>Euteleostomi</taxon>
        <taxon>Mammalia</taxon>
        <taxon>Eutheria</taxon>
        <taxon>Laurasiatheria</taxon>
        <taxon>Carnivora</taxon>
        <taxon>Caniformia</taxon>
        <taxon>Ursidae</taxon>
        <taxon>Ursus</taxon>
    </lineage>
</organism>
<dbReference type="GeneID" id="103675384"/>
<gene>
    <name evidence="2" type="primary">LOC103675384</name>
</gene>
<accession>A0A8M1G4S8</accession>
<dbReference type="RefSeq" id="XP_040487259.1">
    <property type="nucleotide sequence ID" value="XM_040631325.1"/>
</dbReference>
<dbReference type="KEGG" id="umr:103675384"/>
<evidence type="ECO:0000313" key="2">
    <source>
        <dbReference type="RefSeq" id="XP_040487259.1"/>
    </source>
</evidence>
<dbReference type="SUPFAM" id="SSF49899">
    <property type="entry name" value="Concanavalin A-like lectins/glucanases"/>
    <property type="match status" value="1"/>
</dbReference>
<name>A0A8M1G4S8_URSMA</name>
<dbReference type="OrthoDB" id="654191at2759"/>